<dbReference type="RefSeq" id="WP_344522440.1">
    <property type="nucleotide sequence ID" value="NZ_BAAAUG010000070.1"/>
</dbReference>
<gene>
    <name evidence="2" type="ORF">GCM10010449_40930</name>
</gene>
<protein>
    <submittedName>
        <fullName evidence="2">Uncharacterized protein</fullName>
    </submittedName>
</protein>
<keyword evidence="1" id="KW-0812">Transmembrane</keyword>
<reference evidence="3" key="1">
    <citation type="journal article" date="2019" name="Int. J. Syst. Evol. Microbiol.">
        <title>The Global Catalogue of Microorganisms (GCM) 10K type strain sequencing project: providing services to taxonomists for standard genome sequencing and annotation.</title>
        <authorList>
            <consortium name="The Broad Institute Genomics Platform"/>
            <consortium name="The Broad Institute Genome Sequencing Center for Infectious Disease"/>
            <person name="Wu L."/>
            <person name="Ma J."/>
        </authorList>
    </citation>
    <scope>NUCLEOTIDE SEQUENCE [LARGE SCALE GENOMIC DNA]</scope>
    <source>
        <strain evidence="3">JCM 9092</strain>
    </source>
</reference>
<comment type="caution">
    <text evidence="2">The sequence shown here is derived from an EMBL/GenBank/DDBJ whole genome shotgun (WGS) entry which is preliminary data.</text>
</comment>
<organism evidence="2 3">
    <name type="scientific">Streptomyces rectiviolaceus</name>
    <dbReference type="NCBI Taxonomy" id="332591"/>
    <lineage>
        <taxon>Bacteria</taxon>
        <taxon>Bacillati</taxon>
        <taxon>Actinomycetota</taxon>
        <taxon>Actinomycetes</taxon>
        <taxon>Kitasatosporales</taxon>
        <taxon>Streptomycetaceae</taxon>
        <taxon>Streptomyces</taxon>
    </lineage>
</organism>
<proteinExistence type="predicted"/>
<sequence>MGNSDDDKREEPLFVYERDERGYRGHRFNPRHPVGRMLTIALLVGIVLVILLMAK</sequence>
<dbReference type="Proteomes" id="UP001501637">
    <property type="component" value="Unassembled WGS sequence"/>
</dbReference>
<accession>A0ABP6MJJ4</accession>
<evidence type="ECO:0000313" key="2">
    <source>
        <dbReference type="EMBL" id="GAA3114558.1"/>
    </source>
</evidence>
<feature type="transmembrane region" description="Helical" evidence="1">
    <location>
        <begin position="34"/>
        <end position="54"/>
    </location>
</feature>
<keyword evidence="3" id="KW-1185">Reference proteome</keyword>
<dbReference type="EMBL" id="BAAAUG010000070">
    <property type="protein sequence ID" value="GAA3114558.1"/>
    <property type="molecule type" value="Genomic_DNA"/>
</dbReference>
<keyword evidence="1" id="KW-1133">Transmembrane helix</keyword>
<name>A0ABP6MJJ4_9ACTN</name>
<keyword evidence="1" id="KW-0472">Membrane</keyword>
<evidence type="ECO:0000256" key="1">
    <source>
        <dbReference type="SAM" id="Phobius"/>
    </source>
</evidence>
<evidence type="ECO:0000313" key="3">
    <source>
        <dbReference type="Proteomes" id="UP001501637"/>
    </source>
</evidence>